<evidence type="ECO:0000313" key="7">
    <source>
        <dbReference type="Proteomes" id="UP000231673"/>
    </source>
</evidence>
<reference evidence="7" key="1">
    <citation type="submission" date="2017-09" db="EMBL/GenBank/DDBJ databases">
        <title>Depth-based differentiation of microbial function through sediment-hosted aquifers and enrichment of novel symbionts in the deep terrestrial subsurface.</title>
        <authorList>
            <person name="Probst A.J."/>
            <person name="Ladd B."/>
            <person name="Jarett J.K."/>
            <person name="Geller-Mcgrath D.E."/>
            <person name="Sieber C.M.K."/>
            <person name="Emerson J.B."/>
            <person name="Anantharaman K."/>
            <person name="Thomas B.C."/>
            <person name="Malmstrom R."/>
            <person name="Stieglmeier M."/>
            <person name="Klingl A."/>
            <person name="Woyke T."/>
            <person name="Ryan C.M."/>
            <person name="Banfield J.F."/>
        </authorList>
    </citation>
    <scope>NUCLEOTIDE SEQUENCE [LARGE SCALE GENOMIC DNA]</scope>
</reference>
<gene>
    <name evidence="4" type="primary">rplW</name>
    <name evidence="6" type="ORF">CO003_00870</name>
</gene>
<dbReference type="GO" id="GO:0005840">
    <property type="term" value="C:ribosome"/>
    <property type="evidence" value="ECO:0007669"/>
    <property type="project" value="UniProtKB-KW"/>
</dbReference>
<evidence type="ECO:0000256" key="3">
    <source>
        <dbReference type="ARBA" id="ARBA00023274"/>
    </source>
</evidence>
<comment type="function">
    <text evidence="4">One of the early assembly proteins it binds 23S rRNA. One of the proteins that surrounds the polypeptide exit tunnel on the outside of the ribosome. Forms the main docking site for trigger factor binding to the ribosome.</text>
</comment>
<dbReference type="Gene3D" id="3.30.70.330">
    <property type="match status" value="1"/>
</dbReference>
<keyword evidence="3 4" id="KW-0687">Ribonucleoprotein</keyword>
<dbReference type="GO" id="GO:0003735">
    <property type="term" value="F:structural constituent of ribosome"/>
    <property type="evidence" value="ECO:0007669"/>
    <property type="project" value="InterPro"/>
</dbReference>
<protein>
    <recommendedName>
        <fullName evidence="4">Large ribosomal subunit protein uL23</fullName>
    </recommendedName>
</protein>
<evidence type="ECO:0000256" key="4">
    <source>
        <dbReference type="HAMAP-Rule" id="MF_01369"/>
    </source>
</evidence>
<dbReference type="GO" id="GO:0019843">
    <property type="term" value="F:rRNA binding"/>
    <property type="evidence" value="ECO:0007669"/>
    <property type="project" value="UniProtKB-UniRule"/>
</dbReference>
<dbReference type="NCBIfam" id="NF004363">
    <property type="entry name" value="PRK05738.2-4"/>
    <property type="match status" value="1"/>
</dbReference>
<dbReference type="InterPro" id="IPR012677">
    <property type="entry name" value="Nucleotide-bd_a/b_plait_sf"/>
</dbReference>
<dbReference type="HAMAP" id="MF_01369_B">
    <property type="entry name" value="Ribosomal_uL23_B"/>
    <property type="match status" value="1"/>
</dbReference>
<evidence type="ECO:0000256" key="1">
    <source>
        <dbReference type="ARBA" id="ARBA00006700"/>
    </source>
</evidence>
<dbReference type="Proteomes" id="UP000231673">
    <property type="component" value="Unassembled WGS sequence"/>
</dbReference>
<keyword evidence="4" id="KW-0699">rRNA-binding</keyword>
<name>A0A2M7IE29_9BACT</name>
<evidence type="ECO:0000313" key="6">
    <source>
        <dbReference type="EMBL" id="PIW74782.1"/>
    </source>
</evidence>
<dbReference type="AlphaFoldDB" id="A0A2M7IE29"/>
<dbReference type="GO" id="GO:0006412">
    <property type="term" value="P:translation"/>
    <property type="evidence" value="ECO:0007669"/>
    <property type="project" value="UniProtKB-UniRule"/>
</dbReference>
<keyword evidence="2 4" id="KW-0689">Ribosomal protein</keyword>
<dbReference type="InterPro" id="IPR012678">
    <property type="entry name" value="Ribosomal_uL23/eL15/eS24_sf"/>
</dbReference>
<dbReference type="InterPro" id="IPR013025">
    <property type="entry name" value="Ribosomal_uL23-like"/>
</dbReference>
<feature type="compositionally biased region" description="Basic and acidic residues" evidence="5">
    <location>
        <begin position="10"/>
        <end position="36"/>
    </location>
</feature>
<keyword evidence="4" id="KW-0694">RNA-binding</keyword>
<accession>A0A2M7IE29</accession>
<organism evidence="6 7">
    <name type="scientific">Candidatus Portnoybacteria bacterium CG_4_8_14_3_um_filter_44_15</name>
    <dbReference type="NCBI Taxonomy" id="1974803"/>
    <lineage>
        <taxon>Bacteria</taxon>
        <taxon>Candidatus Portnoyibacteriota</taxon>
    </lineage>
</organism>
<evidence type="ECO:0000256" key="2">
    <source>
        <dbReference type="ARBA" id="ARBA00022980"/>
    </source>
</evidence>
<sequence length="137" mass="15583">MAGLLKKILKKDNREEKDKTLGPAEKKAPKESAKLSKKEKVDVYRFIQSAHITEKAGILTEQNKYVFRVYPKANKPEVKKSIESLYGVKVEQVRMVHCAPKKMRLGGKEGFKRGLKKGFKKAIVTLKEGDKIELSPR</sequence>
<dbReference type="Pfam" id="PF00276">
    <property type="entry name" value="Ribosomal_L23"/>
    <property type="match status" value="1"/>
</dbReference>
<comment type="similarity">
    <text evidence="1 4">Belongs to the universal ribosomal protein uL23 family.</text>
</comment>
<dbReference type="SUPFAM" id="SSF54189">
    <property type="entry name" value="Ribosomal proteins S24e, L23 and L15e"/>
    <property type="match status" value="1"/>
</dbReference>
<dbReference type="GO" id="GO:1990904">
    <property type="term" value="C:ribonucleoprotein complex"/>
    <property type="evidence" value="ECO:0007669"/>
    <property type="project" value="UniProtKB-KW"/>
</dbReference>
<dbReference type="PANTHER" id="PTHR11620">
    <property type="entry name" value="60S RIBOSOMAL PROTEIN L23A"/>
    <property type="match status" value="1"/>
</dbReference>
<comment type="subunit">
    <text evidence="4">Part of the 50S ribosomal subunit. Contacts protein L29, and trigger factor when it is bound to the ribosome.</text>
</comment>
<evidence type="ECO:0000256" key="5">
    <source>
        <dbReference type="SAM" id="MobiDB-lite"/>
    </source>
</evidence>
<proteinExistence type="inferred from homology"/>
<dbReference type="EMBL" id="PFGW01000019">
    <property type="protein sequence ID" value="PIW74782.1"/>
    <property type="molecule type" value="Genomic_DNA"/>
</dbReference>
<comment type="caution">
    <text evidence="6">The sequence shown here is derived from an EMBL/GenBank/DDBJ whole genome shotgun (WGS) entry which is preliminary data.</text>
</comment>
<feature type="region of interest" description="Disordered" evidence="5">
    <location>
        <begin position="1"/>
        <end position="36"/>
    </location>
</feature>